<keyword evidence="3" id="KW-1185">Reference proteome</keyword>
<feature type="region of interest" description="Disordered" evidence="1">
    <location>
        <begin position="1686"/>
        <end position="1706"/>
    </location>
</feature>
<gene>
    <name evidence="2" type="ORF">M9Y10_008175</name>
</gene>
<name>A0ABR2IXI3_9EUKA</name>
<comment type="caution">
    <text evidence="2">The sequence shown here is derived from an EMBL/GenBank/DDBJ whole genome shotgun (WGS) entry which is preliminary data.</text>
</comment>
<feature type="compositionally biased region" description="Basic and acidic residues" evidence="1">
    <location>
        <begin position="1614"/>
        <end position="1623"/>
    </location>
</feature>
<feature type="region of interest" description="Disordered" evidence="1">
    <location>
        <begin position="1771"/>
        <end position="1815"/>
    </location>
</feature>
<feature type="region of interest" description="Disordered" evidence="1">
    <location>
        <begin position="1614"/>
        <end position="1672"/>
    </location>
</feature>
<protein>
    <recommendedName>
        <fullName evidence="4">Non-specific serine/threonine protein kinase</fullName>
    </recommendedName>
</protein>
<evidence type="ECO:0000256" key="1">
    <source>
        <dbReference type="SAM" id="MobiDB-lite"/>
    </source>
</evidence>
<organism evidence="2 3">
    <name type="scientific">Tritrichomonas musculus</name>
    <dbReference type="NCBI Taxonomy" id="1915356"/>
    <lineage>
        <taxon>Eukaryota</taxon>
        <taxon>Metamonada</taxon>
        <taxon>Parabasalia</taxon>
        <taxon>Tritrichomonadida</taxon>
        <taxon>Tritrichomonadidae</taxon>
        <taxon>Tritrichomonas</taxon>
    </lineage>
</organism>
<feature type="region of interest" description="Disordered" evidence="1">
    <location>
        <begin position="1847"/>
        <end position="1877"/>
    </location>
</feature>
<feature type="compositionally biased region" description="Basic and acidic residues" evidence="1">
    <location>
        <begin position="1630"/>
        <end position="1646"/>
    </location>
</feature>
<dbReference type="Proteomes" id="UP001470230">
    <property type="component" value="Unassembled WGS sequence"/>
</dbReference>
<feature type="compositionally biased region" description="Polar residues" evidence="1">
    <location>
        <begin position="1803"/>
        <end position="1815"/>
    </location>
</feature>
<accession>A0ABR2IXI3</accession>
<proteinExistence type="predicted"/>
<feature type="compositionally biased region" description="Low complexity" evidence="1">
    <location>
        <begin position="1785"/>
        <end position="1802"/>
    </location>
</feature>
<reference evidence="2 3" key="1">
    <citation type="submission" date="2024-04" db="EMBL/GenBank/DDBJ databases">
        <title>Tritrichomonas musculus Genome.</title>
        <authorList>
            <person name="Alves-Ferreira E."/>
            <person name="Grigg M."/>
            <person name="Lorenzi H."/>
            <person name="Galac M."/>
        </authorList>
    </citation>
    <scope>NUCLEOTIDE SEQUENCE [LARGE SCALE GENOMIC DNA]</scope>
    <source>
        <strain evidence="2 3">EAF2021</strain>
    </source>
</reference>
<evidence type="ECO:0000313" key="3">
    <source>
        <dbReference type="Proteomes" id="UP001470230"/>
    </source>
</evidence>
<sequence length="2301" mass="263551">MTEISTTYMITTLIPKIISQLKPILSKFARDFEQHTEKKGKLKVYATPANQALLSNFPHQYQSYAACVNSFVDIAKNSPESAIAVLLKILPERRDNTLYNSFSSQLMQSSTDLLPNLLDLIIILFFADCVAQILTIDPDTAFSDQLFELAYQNISPFTEEYESPLRFTIVKQFSVIFSTLSIRHLQQILSEFSSVSKVSDLSLFFILYRFIHLSINDRNSYDQLHSFLNDFLKLNPLQKFNNKSSPASNSWALAMSPLISQVNAKGNKNLTEIFENVYKNSISKAMGKKPHLNHTILCSNIIVRLESIGGKTCDDFLKEVLFRNKDPHFLEQSLKGFLVIIRGSYVSEFWEWGAFNSNGNPGIELTYLNDPDQDQSLPNSFTNQFLNHFTSLPIEQYPETVSDILLNFAARDFSFFIRSTIPNLRSALGDEKLVVCLQYCLRTIIDPYLHFTEWAQENIRNSSIRIDQSYSLLFNPLKQVIFNDLMKYKPDNQLEESFFFCLTDSQDKPHFELPFKTEPYSKVQKERMLNAERSVENVFYEWGIQNKTQSSWMNIKSMSVQQTTDNEMKVIRILELIPHIVNANDLIANEFGLFLIGMILSDSLAISSFSIRVINQIFAANEDTRIIIYDCIIQKIKSVRNVHHTFMLLQLLVKLLDLSLTINCKPEKIQQFVNNCQPIILYFLTYPFPDFRDYVVILIERMKNFCTIFNAHLAVDEILYKYNPIISAVVRYKIYRSLGKDISFDTPTSYISFREACLSSDVILYRYFLAEIATIYIQLVDIQTLSKTLKLILSLIGEQPTDITSSEHLHYSNTITVLTHLIPTYTDDEKVQKSLQSMKSEFYRFPSHIHNLDKQIITDIRNSTSKIVSLLKKSLNMISADQPPEMNKSNVDLLCFVNGPTISVFMPILTEWLTSTPSQKLHTIIPIASEIWKNVVQTSDLVFSLIVNETGKSEIVHFIRILHKYIQDMKLDIQIPSFNESRQDTTVAINYCIIIQNFIDALALNYQPLNIGPIFDRRTDKWINFSWPIEIRRETLFILFNYSNLTSNSGKIPLLRKQAIESFGSFIQTSELFSQNFTFSRNLRDFVIECLEKKGERVLPSILANNEDLLYDDFVNLMFTENSDISLYYFIAVCSLYYMDNTDESSEEQFVFHIKNSGNLSLNEDSSSELFNFKTDELEEPTESINRFTSILPKIETKVLSEKDIALNKKLMKYSPKILLASFIYLLSTDHYIQKLAYNVILRIVPNIMTIINPNNPTLTLEAMKEFDKMSPLFNSELPSITLGAIQRVCAIFANKIPFLTDVLLNEAFQLMNEAKAGSHLSPSTNGLLLYLIMPLIEKEASYILSNISKEDDYPSSLIIMSPLSFIDGLVSIIPNLERRDFGFYMSIWDKLAKDEEIFDLVLNHFLDIRLQNENGNNDENDNNYFFVADTRMYKYIRIIFSRLVKINSEKVILALTDRLTFAYWYSITIQGNVESDTKPQLPNNDSFNYIYILLSEMIKPFFNQILPRMHLIINFILLHYDQKNTYLTNLMHIILKCFRNCPESLSKIFSLPTSLIWPFELQGNECLIDGNKEFSEADITLQLFAKDSVFVDSFVKDFIKFLCSCNDQKNEKANELESKTADEAAQTESDIKTEKEQPIKDKEENANESEEEEVKETPIKSEPTKQSTSESSALFFTASRQNSMINGSSTFNPQDQDQKPPINNQDLIDNWGKELVEWICGCGDLLLASRASYIFTAILRPMSEDIIKCILRSFCIVVKTVNKENSLEPLVKTPSKSHTPPPQQQQQQQNNEPQSQPPSSQMKNIKSDSNLTPQSNKVIVPTKFSIRTQAFTNFFTEKGRNLFKTKATQLVSSSPPTPKRKSIRLNPGDNSKPNSNTISNHTLSYIVSVLNLLSNYMNIFKTNDNYETVFVPVYRIAYSFLLVSNKNKNWSHDICDAVLPIITKFIITSNSNTSKLKLNKLMLLLTSLTATLRNRDQVYAVFLAIFKHELANEDSELAKSALICFFTFIYIAMGAYHNIPPFSSEMSSSEISKVFECIPLISTGNFVPNELTIVFNSIFSDPASNEPDEFIIKACALVSSEPHDTFIAAAPYLNKMLSECDPNSSLQVAIFATVASLFKAAGNCIDDEFIESFSPIVLVAASGMNMNSPQARELIQCFLQCTHQTTEVPNTIPRLNSSIDSVTSNPLLKDKEDEPKLFEKWGSVIRKVERYTNSIAPISENIDTFINQPLLIVPLNCWNSDISKEIRNLLKIVQFYGPELKIRDKFIQEEHDIQERCDSLSLDSFEPPTNLEAYTAYITV</sequence>
<evidence type="ECO:0000313" key="2">
    <source>
        <dbReference type="EMBL" id="KAK8870297.1"/>
    </source>
</evidence>
<evidence type="ECO:0008006" key="4">
    <source>
        <dbReference type="Google" id="ProtNLM"/>
    </source>
</evidence>
<dbReference type="EMBL" id="JAPFFF010000014">
    <property type="protein sequence ID" value="KAK8870297.1"/>
    <property type="molecule type" value="Genomic_DNA"/>
</dbReference>